<keyword evidence="4" id="KW-0479">Metal-binding</keyword>
<evidence type="ECO:0000313" key="11">
    <source>
        <dbReference type="Proteomes" id="UP000277582"/>
    </source>
</evidence>
<evidence type="ECO:0000256" key="7">
    <source>
        <dbReference type="ARBA" id="ARBA00023014"/>
    </source>
</evidence>
<feature type="domain" description="Aldehyde ferredoxin oxidoreductase N-terminal" evidence="9">
    <location>
        <begin position="8"/>
        <end position="209"/>
    </location>
</feature>
<dbReference type="InterPro" id="IPR001203">
    <property type="entry name" value="OxRdtase_Ald_Fedxn_C"/>
</dbReference>
<name>A0A429GVQ4_9CREN</name>
<dbReference type="Gene3D" id="1.10.599.10">
    <property type="entry name" value="Aldehyde Ferredoxin Oxidoreductase Protein, subunit A, domain 3"/>
    <property type="match status" value="1"/>
</dbReference>
<comment type="cofactor">
    <cofactor evidence="8">
        <name>tungstopterin</name>
        <dbReference type="ChEBI" id="CHEBI:30402"/>
    </cofactor>
</comment>
<evidence type="ECO:0000313" key="10">
    <source>
        <dbReference type="EMBL" id="RSN78030.1"/>
    </source>
</evidence>
<protein>
    <submittedName>
        <fullName evidence="10">Aldehyde ferredoxin oxidoreductase</fullName>
    </submittedName>
</protein>
<comment type="cofactor">
    <cofactor evidence="1">
        <name>[4Fe-4S] cluster</name>
        <dbReference type="ChEBI" id="CHEBI:49883"/>
    </cofactor>
</comment>
<dbReference type="Pfam" id="PF02730">
    <property type="entry name" value="AFOR_N"/>
    <property type="match status" value="1"/>
</dbReference>
<evidence type="ECO:0000256" key="1">
    <source>
        <dbReference type="ARBA" id="ARBA00001966"/>
    </source>
</evidence>
<keyword evidence="7" id="KW-0411">Iron-sulfur</keyword>
<evidence type="ECO:0000256" key="4">
    <source>
        <dbReference type="ARBA" id="ARBA00022723"/>
    </source>
</evidence>
<evidence type="ECO:0000259" key="9">
    <source>
        <dbReference type="SMART" id="SM00790"/>
    </source>
</evidence>
<dbReference type="GO" id="GO:0046872">
    <property type="term" value="F:metal ion binding"/>
    <property type="evidence" value="ECO:0007669"/>
    <property type="project" value="UniProtKB-KW"/>
</dbReference>
<dbReference type="Gene3D" id="1.10.569.10">
    <property type="entry name" value="Aldehyde Ferredoxin Oxidoreductase Protein, subunit A, domain 2"/>
    <property type="match status" value="1"/>
</dbReference>
<evidence type="ECO:0000256" key="8">
    <source>
        <dbReference type="ARBA" id="ARBA00049934"/>
    </source>
</evidence>
<proteinExistence type="inferred from homology"/>
<evidence type="ECO:0000256" key="2">
    <source>
        <dbReference type="ARBA" id="ARBA00011032"/>
    </source>
</evidence>
<dbReference type="GO" id="GO:0009055">
    <property type="term" value="F:electron transfer activity"/>
    <property type="evidence" value="ECO:0007669"/>
    <property type="project" value="InterPro"/>
</dbReference>
<evidence type="ECO:0000256" key="5">
    <source>
        <dbReference type="ARBA" id="ARBA00023002"/>
    </source>
</evidence>
<comment type="similarity">
    <text evidence="2">Belongs to the AOR/FOR family.</text>
</comment>
<keyword evidence="6" id="KW-0408">Iron</keyword>
<keyword evidence="5" id="KW-0560">Oxidoreductase</keyword>
<dbReference type="Pfam" id="PF01314">
    <property type="entry name" value="AFOR_C"/>
    <property type="match status" value="1"/>
</dbReference>
<organism evidence="10 11">
    <name type="scientific">Candidatus Methanodesulfokora washburnensis</name>
    <dbReference type="NCBI Taxonomy" id="2478471"/>
    <lineage>
        <taxon>Archaea</taxon>
        <taxon>Thermoproteota</taxon>
        <taxon>Candidatus Korarchaeia</taxon>
        <taxon>Candidatus Korarchaeia incertae sedis</taxon>
        <taxon>Candidatus Methanodesulfokora</taxon>
    </lineage>
</organism>
<dbReference type="InterPro" id="IPR036021">
    <property type="entry name" value="Tungsten_al_ferr_oxy-like_C"/>
</dbReference>
<evidence type="ECO:0000256" key="3">
    <source>
        <dbReference type="ARBA" id="ARBA00022485"/>
    </source>
</evidence>
<dbReference type="GO" id="GO:0051539">
    <property type="term" value="F:4 iron, 4 sulfur cluster binding"/>
    <property type="evidence" value="ECO:0007669"/>
    <property type="project" value="UniProtKB-KW"/>
</dbReference>
<dbReference type="InterPro" id="IPR013984">
    <property type="entry name" value="Ald_Fedxn_OxRdtase_dom2"/>
</dbReference>
<dbReference type="SUPFAM" id="SSF56228">
    <property type="entry name" value="Aldehyde ferredoxin oxidoreductase, N-terminal domain"/>
    <property type="match status" value="1"/>
</dbReference>
<dbReference type="InterPro" id="IPR013985">
    <property type="entry name" value="Ald_Fedxn_OxRdtase_dom3"/>
</dbReference>
<dbReference type="RefSeq" id="WP_125670366.1">
    <property type="nucleotide sequence ID" value="NZ_RCOS01000026.1"/>
</dbReference>
<dbReference type="AlphaFoldDB" id="A0A429GVQ4"/>
<dbReference type="SUPFAM" id="SSF48310">
    <property type="entry name" value="Aldehyde ferredoxin oxidoreductase, C-terminal domains"/>
    <property type="match status" value="1"/>
</dbReference>
<dbReference type="Proteomes" id="UP000277582">
    <property type="component" value="Unassembled WGS sequence"/>
</dbReference>
<dbReference type="GO" id="GO:0016625">
    <property type="term" value="F:oxidoreductase activity, acting on the aldehyde or oxo group of donors, iron-sulfur protein as acceptor"/>
    <property type="evidence" value="ECO:0007669"/>
    <property type="project" value="InterPro"/>
</dbReference>
<dbReference type="Gene3D" id="3.60.9.10">
    <property type="entry name" value="Aldehyde ferredoxin oxidoreductase, N-terminal domain"/>
    <property type="match status" value="1"/>
</dbReference>
<dbReference type="InterPro" id="IPR051919">
    <property type="entry name" value="W-dependent_AOR"/>
</dbReference>
<evidence type="ECO:0000256" key="6">
    <source>
        <dbReference type="ARBA" id="ARBA00023004"/>
    </source>
</evidence>
<accession>A0A429GVQ4</accession>
<dbReference type="InterPro" id="IPR036503">
    <property type="entry name" value="Ald_Fedxn_OxRdtase_N_sf"/>
</dbReference>
<sequence length="622" mass="69476">MLLVRGGWTGKILRVDLTKRKYVQEPLDAKMAVDFLGGRGFAVKILWDELSRGVDPLSPDNLLVMATGPLTGLPIPSSGKIQVAAKSPLTGGYGDGNIGTKAAVQLKKAGYDVLVVRGRAEKPSIIKIEDDSVEIMETDLWGRDTWETQDELERKYGKNAGILLIGPAGERLVKFAVVMSEKGRSGGRPGIGAVMGSKNLKAVVIKGSKEIPVADKKAVEALGAEGYKEVKSSKSYDLWIRQGTMVAFQWCQENSTLPTMNFSEGIFDYAENLNGDAMEKYYKIGQKGCPNCNMPCGNLNKIKEGPYKDDVVEIDYENIGMLGPNLGIGNMNYVLSLNLLADKMGMDTISLGGTLAFVTEAYQRGLIGEDQIGLKPEWGNGEKYLRMAEMIARREGFGDLMAEGSLSLAKRIGKGAEKFAIQVKGLEVSAYECHTLHGMALAYGTSPIGAHHKDAWFISIEITEGRDIINKEKVEKLITMQRRRSFFENATTCRLPWVEVGFNLDWYPKFLRAATGLDFTWDDLYQISDRTYALIRAFWVREFGEKWGRHMDYPPEKWFTEPYTKGPYAGRKLDRDKYDQMLSWYYELRGWDERGIPRKSTLAKLGLDYVAVELEKVVKLSE</sequence>
<reference evidence="10 11" key="1">
    <citation type="submission" date="2018-10" db="EMBL/GenBank/DDBJ databases">
        <title>Co-occurring genomic capacity for anaerobic methane metabolism and dissimilatory sulfite reduction discovered in the Korarchaeota.</title>
        <authorList>
            <person name="Mckay L.J."/>
            <person name="Dlakic M."/>
            <person name="Fields M.W."/>
            <person name="Delmont T.O."/>
            <person name="Eren A.M."/>
            <person name="Jay Z.J."/>
            <person name="Klingelsmith K.B."/>
            <person name="Rusch D.B."/>
            <person name="Inskeep W.P."/>
        </authorList>
    </citation>
    <scope>NUCLEOTIDE SEQUENCE [LARGE SCALE GENOMIC DNA]</scope>
    <source>
        <strain evidence="10 11">MDKW</strain>
    </source>
</reference>
<comment type="caution">
    <text evidence="10">The sequence shown here is derived from an EMBL/GenBank/DDBJ whole genome shotgun (WGS) entry which is preliminary data.</text>
</comment>
<dbReference type="InterPro" id="IPR013983">
    <property type="entry name" value="Ald_Fedxn_OxRdtase_N"/>
</dbReference>
<dbReference type="SMART" id="SM00790">
    <property type="entry name" value="AFOR_N"/>
    <property type="match status" value="1"/>
</dbReference>
<dbReference type="PANTHER" id="PTHR30038:SF5">
    <property type="entry name" value="ALDEHYDE FERREDOXIN OXIDOREDUCTASE"/>
    <property type="match status" value="1"/>
</dbReference>
<dbReference type="OrthoDB" id="30771at2157"/>
<dbReference type="PANTHER" id="PTHR30038">
    <property type="entry name" value="ALDEHYDE FERREDOXIN OXIDOREDUCTASE"/>
    <property type="match status" value="1"/>
</dbReference>
<gene>
    <name evidence="10" type="ORF">D6D85_01815</name>
</gene>
<keyword evidence="11" id="KW-1185">Reference proteome</keyword>
<keyword evidence="3" id="KW-0004">4Fe-4S</keyword>
<dbReference type="EMBL" id="RCOS01000026">
    <property type="protein sequence ID" value="RSN78030.1"/>
    <property type="molecule type" value="Genomic_DNA"/>
</dbReference>